<feature type="domain" description="NADP-dependent oxidoreductase" evidence="8">
    <location>
        <begin position="20"/>
        <end position="271"/>
    </location>
</feature>
<dbReference type="Pfam" id="PF00248">
    <property type="entry name" value="Aldo_ket_red"/>
    <property type="match status" value="1"/>
</dbReference>
<dbReference type="EMBL" id="QRZF01000002">
    <property type="protein sequence ID" value="RGV57273.1"/>
    <property type="molecule type" value="Genomic_DNA"/>
</dbReference>
<evidence type="ECO:0000256" key="4">
    <source>
        <dbReference type="ARBA" id="ARBA00049445"/>
    </source>
</evidence>
<dbReference type="GO" id="GO:0016616">
    <property type="term" value="F:oxidoreductase activity, acting on the CH-OH group of donors, NAD or NADP as acceptor"/>
    <property type="evidence" value="ECO:0007669"/>
    <property type="project" value="UniProtKB-ARBA"/>
</dbReference>
<dbReference type="SUPFAM" id="SSF51430">
    <property type="entry name" value="NAD(P)-linked oxidoreductase"/>
    <property type="match status" value="1"/>
</dbReference>
<comment type="similarity">
    <text evidence="1">Belongs to the aldo/keto reductase family.</text>
</comment>
<dbReference type="PANTHER" id="PTHR43827">
    <property type="entry name" value="2,5-DIKETO-D-GLUCONIC ACID REDUCTASE"/>
    <property type="match status" value="1"/>
</dbReference>
<dbReference type="FunFam" id="3.20.20.100:FF:000002">
    <property type="entry name" value="2,5-diketo-D-gluconic acid reductase A"/>
    <property type="match status" value="1"/>
</dbReference>
<evidence type="ECO:0000256" key="6">
    <source>
        <dbReference type="PIRSR" id="PIRSR000097-2"/>
    </source>
</evidence>
<accession>A0A412YIL5</accession>
<comment type="catalytic activity">
    <reaction evidence="4">
        <text>hydroxyacetone + NADP(+) = methylglyoxal + NADPH + H(+)</text>
        <dbReference type="Rhea" id="RHEA:27986"/>
        <dbReference type="ChEBI" id="CHEBI:15378"/>
        <dbReference type="ChEBI" id="CHEBI:17158"/>
        <dbReference type="ChEBI" id="CHEBI:27957"/>
        <dbReference type="ChEBI" id="CHEBI:57783"/>
        <dbReference type="ChEBI" id="CHEBI:58349"/>
    </reaction>
</comment>
<dbReference type="PROSITE" id="PS00798">
    <property type="entry name" value="ALDOKETO_REDUCTASE_1"/>
    <property type="match status" value="1"/>
</dbReference>
<dbReference type="Proteomes" id="UP000283850">
    <property type="component" value="Unassembled WGS sequence"/>
</dbReference>
<evidence type="ECO:0000259" key="8">
    <source>
        <dbReference type="Pfam" id="PF00248"/>
    </source>
</evidence>
<dbReference type="Gene3D" id="3.20.20.100">
    <property type="entry name" value="NADP-dependent oxidoreductase domain"/>
    <property type="match status" value="1"/>
</dbReference>
<sequence length="304" mass="34227">MDNKILSENFMLSNGVKIPKLGLGTWMIDDNKAAEAVRKAVEIGYRHLDTAQGYGNERGVGEGIRTCGLKREEIFVTTKLDAFIKDYDGTQAAIEGSLERLGLDYIDLMIIHAPQPWTNFREDDHYFEGNLAAWCAMEKAYKAGRLRAIGVSNFQQVDIENLMQNGDVKPMVNQILAHVSNTPFPLIDYCHKHDILVEAYSPMGHGEMMKNTLVQDMAKQYGVSVTQLCIRYCLQLNMLPLPKTANPKHMESNADVNFEISAQDMETLKNAERIKNYGDASLFPVYGGKMDKEGNCAPRDFFNE</sequence>
<dbReference type="RefSeq" id="WP_118420921.1">
    <property type="nucleotide sequence ID" value="NZ_QRZF01000002.1"/>
</dbReference>
<dbReference type="PIRSF" id="PIRSF000097">
    <property type="entry name" value="AKR"/>
    <property type="match status" value="1"/>
</dbReference>
<feature type="binding site" evidence="6">
    <location>
        <position position="112"/>
    </location>
    <ligand>
        <name>substrate</name>
    </ligand>
</feature>
<organism evidence="9 10">
    <name type="scientific">Bacteroides intestinalis</name>
    <dbReference type="NCBI Taxonomy" id="329854"/>
    <lineage>
        <taxon>Bacteria</taxon>
        <taxon>Pseudomonadati</taxon>
        <taxon>Bacteroidota</taxon>
        <taxon>Bacteroidia</taxon>
        <taxon>Bacteroidales</taxon>
        <taxon>Bacteroidaceae</taxon>
        <taxon>Bacteroides</taxon>
    </lineage>
</organism>
<dbReference type="InterPro" id="IPR020471">
    <property type="entry name" value="AKR"/>
</dbReference>
<evidence type="ECO:0000313" key="9">
    <source>
        <dbReference type="EMBL" id="RGV57273.1"/>
    </source>
</evidence>
<gene>
    <name evidence="9" type="ORF">DWW10_04300</name>
</gene>
<dbReference type="CDD" id="cd19071">
    <property type="entry name" value="AKR_AKR1-5-like"/>
    <property type="match status" value="1"/>
</dbReference>
<dbReference type="InterPro" id="IPR018170">
    <property type="entry name" value="Aldo/ket_reductase_CS"/>
</dbReference>
<keyword evidence="2" id="KW-0521">NADP</keyword>
<dbReference type="AlphaFoldDB" id="A0A412YIL5"/>
<evidence type="ECO:0000256" key="7">
    <source>
        <dbReference type="PIRSR" id="PIRSR000097-3"/>
    </source>
</evidence>
<proteinExistence type="inferred from homology"/>
<name>A0A412YIL5_9BACE</name>
<feature type="site" description="Lowers pKa of active site Tyr" evidence="7">
    <location>
        <position position="79"/>
    </location>
</feature>
<feature type="active site" description="Proton donor" evidence="5">
    <location>
        <position position="54"/>
    </location>
</feature>
<evidence type="ECO:0000256" key="5">
    <source>
        <dbReference type="PIRSR" id="PIRSR000097-1"/>
    </source>
</evidence>
<dbReference type="InterPro" id="IPR023210">
    <property type="entry name" value="NADP_OxRdtase_dom"/>
</dbReference>
<evidence type="ECO:0000256" key="2">
    <source>
        <dbReference type="ARBA" id="ARBA00022857"/>
    </source>
</evidence>
<comment type="caution">
    <text evidence="9">The sequence shown here is derived from an EMBL/GenBank/DDBJ whole genome shotgun (WGS) entry which is preliminary data.</text>
</comment>
<dbReference type="PRINTS" id="PR00069">
    <property type="entry name" value="ALDKETRDTASE"/>
</dbReference>
<evidence type="ECO:0000313" key="10">
    <source>
        <dbReference type="Proteomes" id="UP000283850"/>
    </source>
</evidence>
<reference evidence="9 10" key="1">
    <citation type="submission" date="2018-08" db="EMBL/GenBank/DDBJ databases">
        <title>A genome reference for cultivated species of the human gut microbiota.</title>
        <authorList>
            <person name="Zou Y."/>
            <person name="Xue W."/>
            <person name="Luo G."/>
        </authorList>
    </citation>
    <scope>NUCLEOTIDE SEQUENCE [LARGE SCALE GENOMIC DNA]</scope>
    <source>
        <strain evidence="9 10">AF14-32</strain>
    </source>
</reference>
<dbReference type="PANTHER" id="PTHR43827:SF3">
    <property type="entry name" value="NADP-DEPENDENT OXIDOREDUCTASE DOMAIN-CONTAINING PROTEIN"/>
    <property type="match status" value="1"/>
</dbReference>
<protein>
    <submittedName>
        <fullName evidence="9">Aldo/keto reductase</fullName>
    </submittedName>
</protein>
<evidence type="ECO:0000256" key="3">
    <source>
        <dbReference type="ARBA" id="ARBA00023002"/>
    </source>
</evidence>
<dbReference type="InterPro" id="IPR036812">
    <property type="entry name" value="NAD(P)_OxRdtase_dom_sf"/>
</dbReference>
<keyword evidence="3" id="KW-0560">Oxidoreductase</keyword>
<evidence type="ECO:0000256" key="1">
    <source>
        <dbReference type="ARBA" id="ARBA00007905"/>
    </source>
</evidence>